<evidence type="ECO:0000256" key="5">
    <source>
        <dbReference type="ARBA" id="ARBA00023136"/>
    </source>
</evidence>
<dbReference type="InterPro" id="IPR001851">
    <property type="entry name" value="ABC_transp_permease"/>
</dbReference>
<dbReference type="Pfam" id="PF02653">
    <property type="entry name" value="BPD_transp_2"/>
    <property type="match status" value="1"/>
</dbReference>
<evidence type="ECO:0000313" key="7">
    <source>
        <dbReference type="EMBL" id="XBM49517.1"/>
    </source>
</evidence>
<organism evidence="7">
    <name type="scientific">Leifsonia sp. NPDC080035</name>
    <dbReference type="NCBI Taxonomy" id="3143936"/>
    <lineage>
        <taxon>Bacteria</taxon>
        <taxon>Bacillati</taxon>
        <taxon>Actinomycetota</taxon>
        <taxon>Actinomycetes</taxon>
        <taxon>Micrococcales</taxon>
        <taxon>Microbacteriaceae</taxon>
        <taxon>Leifsonia</taxon>
    </lineage>
</organism>
<feature type="transmembrane region" description="Helical" evidence="6">
    <location>
        <begin position="253"/>
        <end position="273"/>
    </location>
</feature>
<name>A0AAU7GF12_9MICO</name>
<gene>
    <name evidence="7" type="ORF">AAME72_06545</name>
</gene>
<evidence type="ECO:0000256" key="2">
    <source>
        <dbReference type="ARBA" id="ARBA00022475"/>
    </source>
</evidence>
<feature type="transmembrane region" description="Helical" evidence="6">
    <location>
        <begin position="28"/>
        <end position="46"/>
    </location>
</feature>
<feature type="transmembrane region" description="Helical" evidence="6">
    <location>
        <begin position="308"/>
        <end position="326"/>
    </location>
</feature>
<keyword evidence="3 6" id="KW-0812">Transmembrane</keyword>
<feature type="transmembrane region" description="Helical" evidence="6">
    <location>
        <begin position="137"/>
        <end position="155"/>
    </location>
</feature>
<dbReference type="PANTHER" id="PTHR32196">
    <property type="entry name" value="ABC TRANSPORTER PERMEASE PROTEIN YPHD-RELATED-RELATED"/>
    <property type="match status" value="1"/>
</dbReference>
<evidence type="ECO:0000256" key="3">
    <source>
        <dbReference type="ARBA" id="ARBA00022692"/>
    </source>
</evidence>
<dbReference type="AlphaFoldDB" id="A0AAU7GF12"/>
<keyword evidence="5 6" id="KW-0472">Membrane</keyword>
<keyword evidence="4 6" id="KW-1133">Transmembrane helix</keyword>
<dbReference type="EMBL" id="CP157390">
    <property type="protein sequence ID" value="XBM49517.1"/>
    <property type="molecule type" value="Genomic_DNA"/>
</dbReference>
<comment type="subcellular location">
    <subcellularLocation>
        <location evidence="1">Cell membrane</location>
        <topology evidence="1">Multi-pass membrane protein</topology>
    </subcellularLocation>
</comment>
<dbReference type="GO" id="GO:0005886">
    <property type="term" value="C:plasma membrane"/>
    <property type="evidence" value="ECO:0007669"/>
    <property type="project" value="UniProtKB-SubCell"/>
</dbReference>
<reference evidence="7" key="1">
    <citation type="submission" date="2024-05" db="EMBL/GenBank/DDBJ databases">
        <title>The Natural Products Discovery Center: Release of the First 8490 Sequenced Strains for Exploring Actinobacteria Biosynthetic Diversity.</title>
        <authorList>
            <person name="Kalkreuter E."/>
            <person name="Kautsar S.A."/>
            <person name="Yang D."/>
            <person name="Bader C.D."/>
            <person name="Teijaro C.N."/>
            <person name="Fluegel L."/>
            <person name="Davis C.M."/>
            <person name="Simpson J.R."/>
            <person name="Lauterbach L."/>
            <person name="Steele A.D."/>
            <person name="Gui C."/>
            <person name="Meng S."/>
            <person name="Li G."/>
            <person name="Viehrig K."/>
            <person name="Ye F."/>
            <person name="Su P."/>
            <person name="Kiefer A.F."/>
            <person name="Nichols A."/>
            <person name="Cepeda A.J."/>
            <person name="Yan W."/>
            <person name="Fan B."/>
            <person name="Jiang Y."/>
            <person name="Adhikari A."/>
            <person name="Zheng C.-J."/>
            <person name="Schuster L."/>
            <person name="Cowan T.M."/>
            <person name="Smanski M.J."/>
            <person name="Chevrette M.G."/>
            <person name="de Carvalho L.P.S."/>
            <person name="Shen B."/>
        </authorList>
    </citation>
    <scope>NUCLEOTIDE SEQUENCE</scope>
    <source>
        <strain evidence="7">NPDC080035</strain>
    </source>
</reference>
<feature type="transmembrane region" description="Helical" evidence="6">
    <location>
        <begin position="175"/>
        <end position="196"/>
    </location>
</feature>
<evidence type="ECO:0000256" key="4">
    <source>
        <dbReference type="ARBA" id="ARBA00022989"/>
    </source>
</evidence>
<protein>
    <submittedName>
        <fullName evidence="7">ABC transporter permease</fullName>
    </submittedName>
</protein>
<accession>A0AAU7GF12</accession>
<evidence type="ECO:0000256" key="6">
    <source>
        <dbReference type="SAM" id="Phobius"/>
    </source>
</evidence>
<feature type="transmembrane region" description="Helical" evidence="6">
    <location>
        <begin position="226"/>
        <end position="247"/>
    </location>
</feature>
<evidence type="ECO:0000256" key="1">
    <source>
        <dbReference type="ARBA" id="ARBA00004651"/>
    </source>
</evidence>
<sequence>MTTSTTSTPTPTLATPVAEPRHRFRWPAWGWSLIGVLAVWICIVAVRPAQPFDPLAQALSLAPFLVLVALGQMLVITLGPGNIDVSVGTVVSLASYVSVGVGATAGPVVGVAAAAGAGVLAGLVSAIAILVLRVPPIIATLATSLIVQSTTLLLADANRASAAAGLRAFVNAKLLGIPVMAILVAVVTAVVALVLARTRFGLSVLAVGQSPRAAERAGIRVWRVTAITYIVSGGFAGLAGGLLAAFISPSTVLGTSYMLDSVAVVVIGGTLISGGRAMPVGAWTGALFFVLLSGLLNLVGWSVGAQNILKGVLVVAVVVVSTAATGTGRSAFARLRDSLTITAKKKENIHG</sequence>
<keyword evidence="2" id="KW-1003">Cell membrane</keyword>
<proteinExistence type="predicted"/>
<feature type="transmembrane region" description="Helical" evidence="6">
    <location>
        <begin position="111"/>
        <end position="132"/>
    </location>
</feature>
<dbReference type="RefSeq" id="WP_348789435.1">
    <property type="nucleotide sequence ID" value="NZ_CP157390.1"/>
</dbReference>
<dbReference type="PANTHER" id="PTHR32196:SF72">
    <property type="entry name" value="RIBOSE IMPORT PERMEASE PROTEIN RBSC"/>
    <property type="match status" value="1"/>
</dbReference>
<dbReference type="GO" id="GO:0022857">
    <property type="term" value="F:transmembrane transporter activity"/>
    <property type="evidence" value="ECO:0007669"/>
    <property type="project" value="InterPro"/>
</dbReference>
<dbReference type="CDD" id="cd06579">
    <property type="entry name" value="TM_PBP1_transp_AraH_like"/>
    <property type="match status" value="1"/>
</dbReference>
<feature type="transmembrane region" description="Helical" evidence="6">
    <location>
        <begin position="58"/>
        <end position="78"/>
    </location>
</feature>
<feature type="transmembrane region" description="Helical" evidence="6">
    <location>
        <begin position="280"/>
        <end position="302"/>
    </location>
</feature>